<gene>
    <name evidence="8" type="ORF">DD235_05995</name>
</gene>
<dbReference type="SMART" id="SM00382">
    <property type="entry name" value="AAA"/>
    <property type="match status" value="1"/>
</dbReference>
<organism evidence="8 9">
    <name type="scientific">Corticimicrobacter populi</name>
    <dbReference type="NCBI Taxonomy" id="2175229"/>
    <lineage>
        <taxon>Bacteria</taxon>
        <taxon>Pseudomonadati</taxon>
        <taxon>Pseudomonadota</taxon>
        <taxon>Betaproteobacteria</taxon>
        <taxon>Burkholderiales</taxon>
        <taxon>Alcaligenaceae</taxon>
        <taxon>Corticimicrobacter</taxon>
    </lineage>
</organism>
<dbReference type="InterPro" id="IPR027417">
    <property type="entry name" value="P-loop_NTPase"/>
</dbReference>
<evidence type="ECO:0000256" key="6">
    <source>
        <dbReference type="ARBA" id="ARBA00022970"/>
    </source>
</evidence>
<evidence type="ECO:0000256" key="1">
    <source>
        <dbReference type="ARBA" id="ARBA00005417"/>
    </source>
</evidence>
<dbReference type="Pfam" id="PF00005">
    <property type="entry name" value="ABC_tran"/>
    <property type="match status" value="1"/>
</dbReference>
<evidence type="ECO:0000313" key="9">
    <source>
        <dbReference type="Proteomes" id="UP000245212"/>
    </source>
</evidence>
<keyword evidence="2" id="KW-0813">Transport</keyword>
<proteinExistence type="inferred from homology"/>
<dbReference type="PROSITE" id="PS50893">
    <property type="entry name" value="ABC_TRANSPORTER_2"/>
    <property type="match status" value="1"/>
</dbReference>
<dbReference type="AlphaFoldDB" id="A0A2V1K5Q4"/>
<dbReference type="InterPro" id="IPR003439">
    <property type="entry name" value="ABC_transporter-like_ATP-bd"/>
</dbReference>
<dbReference type="Gene3D" id="3.40.50.300">
    <property type="entry name" value="P-loop containing nucleotide triphosphate hydrolases"/>
    <property type="match status" value="1"/>
</dbReference>
<dbReference type="InterPro" id="IPR003593">
    <property type="entry name" value="AAA+_ATPase"/>
</dbReference>
<comment type="similarity">
    <text evidence="1">Belongs to the ABC transporter superfamily.</text>
</comment>
<name>A0A2V1K5Q4_9BURK</name>
<dbReference type="PROSITE" id="PS00211">
    <property type="entry name" value="ABC_TRANSPORTER_1"/>
    <property type="match status" value="1"/>
</dbReference>
<dbReference type="PANTHER" id="PTHR43820">
    <property type="entry name" value="HIGH-AFFINITY BRANCHED-CHAIN AMINO ACID TRANSPORT ATP-BINDING PROTEIN LIVF"/>
    <property type="match status" value="1"/>
</dbReference>
<accession>A0A2V1K5Q4</accession>
<dbReference type="GO" id="GO:0015658">
    <property type="term" value="F:branched-chain amino acid transmembrane transporter activity"/>
    <property type="evidence" value="ECO:0007669"/>
    <property type="project" value="TreeGrafter"/>
</dbReference>
<evidence type="ECO:0000256" key="2">
    <source>
        <dbReference type="ARBA" id="ARBA00022448"/>
    </source>
</evidence>
<dbReference type="SUPFAM" id="SSF52540">
    <property type="entry name" value="P-loop containing nucleoside triphosphate hydrolases"/>
    <property type="match status" value="1"/>
</dbReference>
<evidence type="ECO:0000256" key="4">
    <source>
        <dbReference type="ARBA" id="ARBA00022741"/>
    </source>
</evidence>
<sequence length="235" mass="25086">MVSWDLRSAGYGGAQVLHDIQLSVARGQVLALLGRNGAGKTTLLHTLFNLGPQSEGRIVLAGQDVQGWATHRVARMGAALVPQGRGVFADLTVAESLGMAAWWSGRKRRGEWTLERILSLFPRLQERRGSMCSALSGGERQMLALARALLTQPSLLVLDEPGEGLAPLAVEQVVAASVRMLRQAGVTIVMAEQDIALALAVATRVAVIDGGTLVFDGTPDTLRARQDVLQRHLGV</sequence>
<comment type="caution">
    <text evidence="8">The sequence shown here is derived from an EMBL/GenBank/DDBJ whole genome shotgun (WGS) entry which is preliminary data.</text>
</comment>
<dbReference type="InterPro" id="IPR052156">
    <property type="entry name" value="BCAA_Transport_ATP-bd_LivF"/>
</dbReference>
<dbReference type="GO" id="GO:0005524">
    <property type="term" value="F:ATP binding"/>
    <property type="evidence" value="ECO:0007669"/>
    <property type="project" value="UniProtKB-KW"/>
</dbReference>
<keyword evidence="4" id="KW-0547">Nucleotide-binding</keyword>
<evidence type="ECO:0000256" key="5">
    <source>
        <dbReference type="ARBA" id="ARBA00022840"/>
    </source>
</evidence>
<evidence type="ECO:0000259" key="7">
    <source>
        <dbReference type="PROSITE" id="PS50893"/>
    </source>
</evidence>
<evidence type="ECO:0000256" key="3">
    <source>
        <dbReference type="ARBA" id="ARBA00022475"/>
    </source>
</evidence>
<dbReference type="Proteomes" id="UP000245212">
    <property type="component" value="Unassembled WGS sequence"/>
</dbReference>
<dbReference type="InterPro" id="IPR017871">
    <property type="entry name" value="ABC_transporter-like_CS"/>
</dbReference>
<protein>
    <submittedName>
        <fullName evidence="8">Branched-chain amino acid ABC transporter ATP-binding protein</fullName>
    </submittedName>
</protein>
<keyword evidence="6" id="KW-0029">Amino-acid transport</keyword>
<dbReference type="CDD" id="cd03224">
    <property type="entry name" value="ABC_TM1139_LivF_branched"/>
    <property type="match status" value="1"/>
</dbReference>
<dbReference type="GO" id="GO:0016887">
    <property type="term" value="F:ATP hydrolysis activity"/>
    <property type="evidence" value="ECO:0007669"/>
    <property type="project" value="InterPro"/>
</dbReference>
<dbReference type="GO" id="GO:0015807">
    <property type="term" value="P:L-amino acid transport"/>
    <property type="evidence" value="ECO:0007669"/>
    <property type="project" value="TreeGrafter"/>
</dbReference>
<dbReference type="EMBL" id="QETA01000002">
    <property type="protein sequence ID" value="PWF24220.1"/>
    <property type="molecule type" value="Genomic_DNA"/>
</dbReference>
<keyword evidence="9" id="KW-1185">Reference proteome</keyword>
<keyword evidence="3" id="KW-1003">Cell membrane</keyword>
<feature type="domain" description="ABC transporter" evidence="7">
    <location>
        <begin position="1"/>
        <end position="235"/>
    </location>
</feature>
<keyword evidence="5 8" id="KW-0067">ATP-binding</keyword>
<dbReference type="PANTHER" id="PTHR43820:SF4">
    <property type="entry name" value="HIGH-AFFINITY BRANCHED-CHAIN AMINO ACID TRANSPORT ATP-BINDING PROTEIN LIVF"/>
    <property type="match status" value="1"/>
</dbReference>
<keyword evidence="3" id="KW-0472">Membrane</keyword>
<evidence type="ECO:0000313" key="8">
    <source>
        <dbReference type="EMBL" id="PWF24220.1"/>
    </source>
</evidence>
<reference evidence="9" key="1">
    <citation type="submission" date="2018-05" db="EMBL/GenBank/DDBJ databases">
        <authorList>
            <person name="Li Y."/>
        </authorList>
    </citation>
    <scope>NUCLEOTIDE SEQUENCE [LARGE SCALE GENOMIC DNA]</scope>
    <source>
        <strain evidence="9">3d-2-2</strain>
    </source>
</reference>